<name>A0ABX7GBY6_9PSED</name>
<dbReference type="Gene3D" id="3.40.50.300">
    <property type="entry name" value="P-loop containing nucleotide triphosphate hydrolases"/>
    <property type="match status" value="1"/>
</dbReference>
<accession>A0ABX7GBY6</accession>
<dbReference type="SMART" id="SM00382">
    <property type="entry name" value="AAA"/>
    <property type="match status" value="1"/>
</dbReference>
<dbReference type="Pfam" id="PF13304">
    <property type="entry name" value="AAA_21"/>
    <property type="match status" value="1"/>
</dbReference>
<dbReference type="SUPFAM" id="SSF52540">
    <property type="entry name" value="P-loop containing nucleoside triphosphate hydrolases"/>
    <property type="match status" value="1"/>
</dbReference>
<dbReference type="InterPro" id="IPR003959">
    <property type="entry name" value="ATPase_AAA_core"/>
</dbReference>
<organism evidence="2 3">
    <name type="scientific">Pseudomonas granadensis</name>
    <dbReference type="NCBI Taxonomy" id="1421430"/>
    <lineage>
        <taxon>Bacteria</taxon>
        <taxon>Pseudomonadati</taxon>
        <taxon>Pseudomonadota</taxon>
        <taxon>Gammaproteobacteria</taxon>
        <taxon>Pseudomonadales</taxon>
        <taxon>Pseudomonadaceae</taxon>
        <taxon>Pseudomonas</taxon>
    </lineage>
</organism>
<gene>
    <name evidence="2" type="ORF">JN757_18585</name>
</gene>
<sequence length="455" mass="50748">MEIKSLSLGDVGRFAELKIQLAPTPTHSSNVTVLVGNNGAGKTTLLKSLATSLSWLVARIRTEKGNGSYLADEDIRNGAIAGVISIMVTDHSQSHLNGSGPESEHPYFLWGIARGRQGRKTAVHSELVNVSRLADHYRTQLTENDKASLPLIAYYPVERSVLEVPLKIKTKHSFDQLDGYDNSLNRGVDFRRFFEWFRQREDSENETGISDTALAEVSKKLGTESDAWKTLSKLKASSKDPQLTAVRSAITDFMPGFTNLRVQRKPRLHMAIDKNGVTLNVAQLSQGEKLMMALVGDIARRLAMMNQLLGNPLHGDGIVLIDEVDLHLHPRWQRSLIRQLSETFPNCQFVLTTHSPLVISDAKDVLVYVLNDGELHEHNGLYGLDANQVLLEVMDTDIRNSEVQKRLNRLLNEVQDGNLDKAKSLFAELSSELPEGHIELAKTALLIRKLELRRA</sequence>
<reference evidence="2 3" key="1">
    <citation type="submission" date="2021-02" db="EMBL/GenBank/DDBJ databases">
        <authorList>
            <person name="Cea Torrescassana E."/>
        </authorList>
    </citation>
    <scope>NUCLEOTIDE SEQUENCE [LARGE SCALE GENOMIC DNA]</scope>
    <source>
        <strain evidence="2 3">CT364</strain>
    </source>
</reference>
<dbReference type="CDD" id="cd00267">
    <property type="entry name" value="ABC_ATPase"/>
    <property type="match status" value="1"/>
</dbReference>
<dbReference type="PANTHER" id="PTHR32182:SF23">
    <property type="entry name" value="ATP BINDING PROTEIN"/>
    <property type="match status" value="1"/>
</dbReference>
<protein>
    <submittedName>
        <fullName evidence="2">AAA family ATPase</fullName>
    </submittedName>
</protein>
<dbReference type="EMBL" id="CP069352">
    <property type="protein sequence ID" value="QRK82551.1"/>
    <property type="molecule type" value="Genomic_DNA"/>
</dbReference>
<evidence type="ECO:0000313" key="3">
    <source>
        <dbReference type="Proteomes" id="UP000663686"/>
    </source>
</evidence>
<proteinExistence type="predicted"/>
<evidence type="ECO:0000259" key="1">
    <source>
        <dbReference type="SMART" id="SM00382"/>
    </source>
</evidence>
<feature type="domain" description="AAA+ ATPase" evidence="1">
    <location>
        <begin position="28"/>
        <end position="373"/>
    </location>
</feature>
<keyword evidence="3" id="KW-1185">Reference proteome</keyword>
<dbReference type="InterPro" id="IPR003593">
    <property type="entry name" value="AAA+_ATPase"/>
</dbReference>
<reference evidence="2 3" key="2">
    <citation type="submission" date="2021-03" db="EMBL/GenBank/DDBJ databases">
        <title>P. granadensis CT364 genome publication.</title>
        <authorList>
            <person name="Stach J."/>
            <person name="Montero-Calasanz Md.C."/>
        </authorList>
    </citation>
    <scope>NUCLEOTIDE SEQUENCE [LARGE SCALE GENOMIC DNA]</scope>
    <source>
        <strain evidence="2 3">CT364</strain>
    </source>
</reference>
<dbReference type="Proteomes" id="UP000663686">
    <property type="component" value="Chromosome"/>
</dbReference>
<dbReference type="InterPro" id="IPR027417">
    <property type="entry name" value="P-loop_NTPase"/>
</dbReference>
<dbReference type="RefSeq" id="WP_203418695.1">
    <property type="nucleotide sequence ID" value="NZ_CP069352.1"/>
</dbReference>
<evidence type="ECO:0000313" key="2">
    <source>
        <dbReference type="EMBL" id="QRK82551.1"/>
    </source>
</evidence>
<dbReference type="PANTHER" id="PTHR32182">
    <property type="entry name" value="DNA REPLICATION AND REPAIR PROTEIN RECF"/>
    <property type="match status" value="1"/>
</dbReference>